<dbReference type="Proteomes" id="UP001234989">
    <property type="component" value="Chromosome 3"/>
</dbReference>
<keyword evidence="4" id="KW-0687">Ribonucleoprotein</keyword>
<evidence type="ECO:0000256" key="2">
    <source>
        <dbReference type="ARBA" id="ARBA00022490"/>
    </source>
</evidence>
<protein>
    <recommendedName>
        <fullName evidence="7">Signal recognition particle 19 kDa protein</fullName>
    </recommendedName>
</protein>
<dbReference type="InterPro" id="IPR036521">
    <property type="entry name" value="SRP19-like_sf"/>
</dbReference>
<dbReference type="Pfam" id="PF01922">
    <property type="entry name" value="SRP19"/>
    <property type="match status" value="1"/>
</dbReference>
<dbReference type="PANTHER" id="PTHR17453">
    <property type="entry name" value="SIGNAL RECOGNITION PARTICLE 19 KD PROTEIN"/>
    <property type="match status" value="1"/>
</dbReference>
<reference evidence="5" key="1">
    <citation type="submission" date="2023-08" db="EMBL/GenBank/DDBJ databases">
        <title>A de novo genome assembly of Solanum verrucosum Schlechtendal, a Mexican diploid species geographically isolated from the other diploid A-genome species in potato relatives.</title>
        <authorList>
            <person name="Hosaka K."/>
        </authorList>
    </citation>
    <scope>NUCLEOTIDE SEQUENCE</scope>
    <source>
        <tissue evidence="5">Young leaves</tissue>
    </source>
</reference>
<evidence type="ECO:0000256" key="3">
    <source>
        <dbReference type="ARBA" id="ARBA00023135"/>
    </source>
</evidence>
<organism evidence="5 6">
    <name type="scientific">Solanum verrucosum</name>
    <dbReference type="NCBI Taxonomy" id="315347"/>
    <lineage>
        <taxon>Eukaryota</taxon>
        <taxon>Viridiplantae</taxon>
        <taxon>Streptophyta</taxon>
        <taxon>Embryophyta</taxon>
        <taxon>Tracheophyta</taxon>
        <taxon>Spermatophyta</taxon>
        <taxon>Magnoliopsida</taxon>
        <taxon>eudicotyledons</taxon>
        <taxon>Gunneridae</taxon>
        <taxon>Pentapetalae</taxon>
        <taxon>asterids</taxon>
        <taxon>lamiids</taxon>
        <taxon>Solanales</taxon>
        <taxon>Solanaceae</taxon>
        <taxon>Solanoideae</taxon>
        <taxon>Solaneae</taxon>
        <taxon>Solanum</taxon>
    </lineage>
</organism>
<evidence type="ECO:0008006" key="7">
    <source>
        <dbReference type="Google" id="ProtNLM"/>
    </source>
</evidence>
<dbReference type="Gene3D" id="3.30.56.30">
    <property type="entry name" value="Signal recognition particle, SRP19-like subunit"/>
    <property type="match status" value="1"/>
</dbReference>
<dbReference type="GO" id="GO:0006617">
    <property type="term" value="P:SRP-dependent cotranslational protein targeting to membrane, signal sequence recognition"/>
    <property type="evidence" value="ECO:0007669"/>
    <property type="project" value="TreeGrafter"/>
</dbReference>
<dbReference type="EMBL" id="CP133614">
    <property type="protein sequence ID" value="WMV18376.1"/>
    <property type="molecule type" value="Genomic_DNA"/>
</dbReference>
<dbReference type="SUPFAM" id="SSF69695">
    <property type="entry name" value="SRP19"/>
    <property type="match status" value="1"/>
</dbReference>
<keyword evidence="3" id="KW-0733">Signal recognition particle</keyword>
<proteinExistence type="predicted"/>
<keyword evidence="6" id="KW-1185">Reference proteome</keyword>
<name>A0AAF0Q7P4_SOLVR</name>
<evidence type="ECO:0000313" key="5">
    <source>
        <dbReference type="EMBL" id="WMV18376.1"/>
    </source>
</evidence>
<gene>
    <name evidence="5" type="ORF">MTR67_011761</name>
</gene>
<sequence length="91" mass="10562">MDGEIKNIKKWNILYPVYINSKKTIAEGRRICVTKACACLTCTEISDCCNFLKIPCAIEFDKTYPQDFMQRGRVRVLLKREDETPYNPVIP</sequence>
<evidence type="ECO:0000256" key="4">
    <source>
        <dbReference type="ARBA" id="ARBA00023274"/>
    </source>
</evidence>
<evidence type="ECO:0000313" key="6">
    <source>
        <dbReference type="Proteomes" id="UP001234989"/>
    </source>
</evidence>
<evidence type="ECO:0000256" key="1">
    <source>
        <dbReference type="ARBA" id="ARBA00004496"/>
    </source>
</evidence>
<keyword evidence="2" id="KW-0963">Cytoplasm</keyword>
<comment type="subcellular location">
    <subcellularLocation>
        <location evidence="1">Cytoplasm</location>
    </subcellularLocation>
</comment>
<dbReference type="AlphaFoldDB" id="A0AAF0Q7P4"/>
<accession>A0AAF0Q7P4</accession>
<dbReference type="GO" id="GO:0008312">
    <property type="term" value="F:7S RNA binding"/>
    <property type="evidence" value="ECO:0007669"/>
    <property type="project" value="InterPro"/>
</dbReference>
<dbReference type="InterPro" id="IPR002778">
    <property type="entry name" value="Signal_recog_particle_SRP19"/>
</dbReference>
<dbReference type="GO" id="GO:0005786">
    <property type="term" value="C:signal recognition particle, endoplasmic reticulum targeting"/>
    <property type="evidence" value="ECO:0007669"/>
    <property type="project" value="UniProtKB-KW"/>
</dbReference>
<dbReference type="PANTHER" id="PTHR17453:SF0">
    <property type="entry name" value="SIGNAL RECOGNITION PARTICLE 19 KDA PROTEIN"/>
    <property type="match status" value="1"/>
</dbReference>